<dbReference type="Proteomes" id="UP001251217">
    <property type="component" value="Unassembled WGS sequence"/>
</dbReference>
<gene>
    <name evidence="4" type="ORF">J2W56_006472</name>
</gene>
<dbReference type="Pfam" id="PF00239">
    <property type="entry name" value="Resolvase"/>
    <property type="match status" value="1"/>
</dbReference>
<evidence type="ECO:0000259" key="3">
    <source>
        <dbReference type="PROSITE" id="PS51737"/>
    </source>
</evidence>
<dbReference type="InterPro" id="IPR036162">
    <property type="entry name" value="Resolvase-like_N_sf"/>
</dbReference>
<evidence type="ECO:0000313" key="5">
    <source>
        <dbReference type="Proteomes" id="UP001251217"/>
    </source>
</evidence>
<evidence type="ECO:0000259" key="2">
    <source>
        <dbReference type="PROSITE" id="PS51736"/>
    </source>
</evidence>
<dbReference type="InterPro" id="IPR050639">
    <property type="entry name" value="SSR_resolvase"/>
</dbReference>
<dbReference type="EMBL" id="JAVDWW010000014">
    <property type="protein sequence ID" value="MDR7172706.1"/>
    <property type="molecule type" value="Genomic_DNA"/>
</dbReference>
<dbReference type="Pfam" id="PF07508">
    <property type="entry name" value="Recombinase"/>
    <property type="match status" value="1"/>
</dbReference>
<accession>A0ABU1XRQ0</accession>
<dbReference type="PROSITE" id="PS51737">
    <property type="entry name" value="RECOMBINASE_DNA_BIND"/>
    <property type="match status" value="1"/>
</dbReference>
<dbReference type="SMART" id="SM00857">
    <property type="entry name" value="Resolvase"/>
    <property type="match status" value="1"/>
</dbReference>
<dbReference type="PANTHER" id="PTHR30461:SF23">
    <property type="entry name" value="DNA RECOMBINASE-RELATED"/>
    <property type="match status" value="1"/>
</dbReference>
<feature type="domain" description="Recombinase" evidence="3">
    <location>
        <begin position="239"/>
        <end position="380"/>
    </location>
</feature>
<dbReference type="PANTHER" id="PTHR30461">
    <property type="entry name" value="DNA-INVERTASE FROM LAMBDOID PROPHAGE"/>
    <property type="match status" value="1"/>
</dbReference>
<dbReference type="InterPro" id="IPR011109">
    <property type="entry name" value="DNA_bind_recombinase_dom"/>
</dbReference>
<dbReference type="SUPFAM" id="SSF53041">
    <property type="entry name" value="Resolvase-like"/>
    <property type="match status" value="1"/>
</dbReference>
<dbReference type="PROSITE" id="PS51736">
    <property type="entry name" value="RECOMBINASES_3"/>
    <property type="match status" value="1"/>
</dbReference>
<evidence type="ECO:0000313" key="4">
    <source>
        <dbReference type="EMBL" id="MDR7172706.1"/>
    </source>
</evidence>
<dbReference type="CDD" id="cd00338">
    <property type="entry name" value="Ser_Recombinase"/>
    <property type="match status" value="1"/>
</dbReference>
<keyword evidence="1" id="KW-0175">Coiled coil</keyword>
<dbReference type="RefSeq" id="WP_310407813.1">
    <property type="nucleotide sequence ID" value="NZ_JAVDWW010000014.1"/>
</dbReference>
<keyword evidence="5" id="KW-1185">Reference proteome</keyword>
<dbReference type="Gene3D" id="3.40.50.1390">
    <property type="entry name" value="Resolvase, N-terminal catalytic domain"/>
    <property type="match status" value="1"/>
</dbReference>
<feature type="coiled-coil region" evidence="1">
    <location>
        <begin position="494"/>
        <end position="555"/>
    </location>
</feature>
<dbReference type="Gene3D" id="3.90.1750.20">
    <property type="entry name" value="Putative Large Serine Recombinase, Chain B, Domain 2"/>
    <property type="match status" value="1"/>
</dbReference>
<sequence length="629" mass="69924">MCAFGLVEQQRAGHGVEHLARDLDIAPLLEPRVPGHADPSDIASIHSIRTVGRMTRKTDDDMSWLVEINDALAAGLVGSDPVEWVYGYVRISRDDKDGAEGVRLQAKHEVAYAERKGLRLARIFCDNDMSGADPDRPALRELLELVTAGPAKVVLARDVARLTRDYDLGNELMKLGRDEGVRFVFMKDHDYDLTTGAGRKNFTVKVAEAAEYREVNTENLLDRMTEEAEKGVMQGGSRRFGYGKVVGTHPITGAEILDRCALRPEEVAVLREGRDRVINGESQTAIISDWNARGITTSGGARWRVGKLAQQLLLEAYVIYDLGEHTDATGARCACLDNPEGNGIRVHARTGSRHRAQWPGIFTRTEHEAMRAALIAHRSGKEPERPRQRNGEYWLTGLAECGGTWKAGSERAGEYCGGWLVGSLIERERKHGTIVQRRYGCQAADSARVRCGCGRVFRDAGALEMYVAQAVIAEYENPEILARLDRGNDNAARIAELQQRIETTTGNLDAETDRRTEVLTGARDADDLRVIERTIAGLKQTLKDLRSEQNSLRSTQALAVLADIGSTPGELRKAWDKKGSRWRHEAAARLIEKVIVKPARVYAAKWEDQNGKVWRFDESSVEILWRDLG</sequence>
<dbReference type="InterPro" id="IPR038109">
    <property type="entry name" value="DNA_bind_recomb_sf"/>
</dbReference>
<proteinExistence type="predicted"/>
<name>A0ABU1XRQ0_9NOCA</name>
<organism evidence="4 5">
    <name type="scientific">Nocardia kruczakiae</name>
    <dbReference type="NCBI Taxonomy" id="261477"/>
    <lineage>
        <taxon>Bacteria</taxon>
        <taxon>Bacillati</taxon>
        <taxon>Actinomycetota</taxon>
        <taxon>Actinomycetes</taxon>
        <taxon>Mycobacteriales</taxon>
        <taxon>Nocardiaceae</taxon>
        <taxon>Nocardia</taxon>
    </lineage>
</organism>
<comment type="caution">
    <text evidence="4">The sequence shown here is derived from an EMBL/GenBank/DDBJ whole genome shotgun (WGS) entry which is preliminary data.</text>
</comment>
<protein>
    <submittedName>
        <fullName evidence="4">DNA invertase Pin-like site-specific DNA recombinase</fullName>
    </submittedName>
</protein>
<feature type="domain" description="Resolvase/invertase-type recombinase catalytic" evidence="2">
    <location>
        <begin position="84"/>
        <end position="231"/>
    </location>
</feature>
<reference evidence="4 5" key="1">
    <citation type="submission" date="2023-07" db="EMBL/GenBank/DDBJ databases">
        <title>Sorghum-associated microbial communities from plants grown in Nebraska, USA.</title>
        <authorList>
            <person name="Schachtman D."/>
        </authorList>
    </citation>
    <scope>NUCLEOTIDE SEQUENCE [LARGE SCALE GENOMIC DNA]</scope>
    <source>
        <strain evidence="4 5">4272</strain>
    </source>
</reference>
<dbReference type="InterPro" id="IPR006119">
    <property type="entry name" value="Resolv_N"/>
</dbReference>
<evidence type="ECO:0000256" key="1">
    <source>
        <dbReference type="SAM" id="Coils"/>
    </source>
</evidence>